<keyword evidence="1 2" id="KW-0378">Hydrolase</keyword>
<organism evidence="4 5">
    <name type="scientific">Saccharomonospora piscinae</name>
    <dbReference type="NCBI Taxonomy" id="687388"/>
    <lineage>
        <taxon>Bacteria</taxon>
        <taxon>Bacillati</taxon>
        <taxon>Actinomycetota</taxon>
        <taxon>Actinomycetes</taxon>
        <taxon>Pseudonocardiales</taxon>
        <taxon>Pseudonocardiaceae</taxon>
        <taxon>Saccharomonospora</taxon>
    </lineage>
</organism>
<dbReference type="EC" id="3.1.4.58" evidence="2"/>
<protein>
    <recommendedName>
        <fullName evidence="2">RNA 2',3'-cyclic phosphodiesterase</fullName>
        <shortName evidence="2">RNA 2',3'-CPDase</shortName>
        <ecNumber evidence="2">3.1.4.58</ecNumber>
    </recommendedName>
</protein>
<evidence type="ECO:0000259" key="3">
    <source>
        <dbReference type="Pfam" id="PF02834"/>
    </source>
</evidence>
<dbReference type="PANTHER" id="PTHR35561:SF1">
    <property type="entry name" value="RNA 2',3'-CYCLIC PHOSPHODIESTERASE"/>
    <property type="match status" value="1"/>
</dbReference>
<dbReference type="InterPro" id="IPR004175">
    <property type="entry name" value="RNA_CPDase"/>
</dbReference>
<feature type="domain" description="Phosphoesterase HXTX" evidence="3">
    <location>
        <begin position="13"/>
        <end position="85"/>
    </location>
</feature>
<evidence type="ECO:0000313" key="4">
    <source>
        <dbReference type="EMBL" id="OQO94988.1"/>
    </source>
</evidence>
<keyword evidence="4" id="KW-0436">Ligase</keyword>
<dbReference type="STRING" id="1962155.B1813_02695"/>
<dbReference type="RefSeq" id="WP_081190384.1">
    <property type="nucleotide sequence ID" value="NZ_MWIH01000002.1"/>
</dbReference>
<sequence length="185" mass="20420">MPDRVKLFSAVVPPPEVVTALRRELRSHRVEGDSALRWTAAAQWHVTLGFYGHEPPEPRSRWLRERLSGQAATEVRLAGAGSFRGVLWLGVRGEGLAALAEAARPECRDRPYVGHLTLALARRGTHREDRAAQAAIERWRRSLTAFAGPAWTAREVVLLRSDPAGEPGVGPRYGVVDRVGLDVPR</sequence>
<comment type="function">
    <text evidence="2">Hydrolyzes RNA 2',3'-cyclic phosphodiester to an RNA 2'-phosphomonoester.</text>
</comment>
<comment type="catalytic activity">
    <reaction evidence="2">
        <text>a 3'-end 2',3'-cyclophospho-ribonucleotide-RNA + H2O = a 3'-end 2'-phospho-ribonucleotide-RNA + H(+)</text>
        <dbReference type="Rhea" id="RHEA:11828"/>
        <dbReference type="Rhea" id="RHEA-COMP:10464"/>
        <dbReference type="Rhea" id="RHEA-COMP:17353"/>
        <dbReference type="ChEBI" id="CHEBI:15377"/>
        <dbReference type="ChEBI" id="CHEBI:15378"/>
        <dbReference type="ChEBI" id="CHEBI:83064"/>
        <dbReference type="ChEBI" id="CHEBI:173113"/>
        <dbReference type="EC" id="3.1.4.58"/>
    </reaction>
</comment>
<dbReference type="Pfam" id="PF02834">
    <property type="entry name" value="LigT_PEase"/>
    <property type="match status" value="1"/>
</dbReference>
<dbReference type="PANTHER" id="PTHR35561">
    <property type="entry name" value="RNA 2',3'-CYCLIC PHOSPHODIESTERASE"/>
    <property type="match status" value="1"/>
</dbReference>
<dbReference type="Gene3D" id="3.90.1140.10">
    <property type="entry name" value="Cyclic phosphodiesterase"/>
    <property type="match status" value="1"/>
</dbReference>
<gene>
    <name evidence="4" type="ORF">B1813_02695</name>
</gene>
<dbReference type="Proteomes" id="UP000192591">
    <property type="component" value="Unassembled WGS sequence"/>
</dbReference>
<dbReference type="InterPro" id="IPR009097">
    <property type="entry name" value="Cyclic_Pdiesterase"/>
</dbReference>
<keyword evidence="5" id="KW-1185">Reference proteome</keyword>
<dbReference type="GO" id="GO:0004113">
    <property type="term" value="F:2',3'-cyclic-nucleotide 3'-phosphodiesterase activity"/>
    <property type="evidence" value="ECO:0007669"/>
    <property type="project" value="InterPro"/>
</dbReference>
<name>A0A1V9AD78_SACPI</name>
<feature type="short sequence motif" description="HXTX 1" evidence="2">
    <location>
        <begin position="45"/>
        <end position="48"/>
    </location>
</feature>
<proteinExistence type="inferred from homology"/>
<evidence type="ECO:0000256" key="1">
    <source>
        <dbReference type="ARBA" id="ARBA00022801"/>
    </source>
</evidence>
<dbReference type="HAMAP" id="MF_01940">
    <property type="entry name" value="RNA_CPDase"/>
    <property type="match status" value="1"/>
</dbReference>
<comment type="similarity">
    <text evidence="2">Belongs to the 2H phosphoesterase superfamily. ThpR family.</text>
</comment>
<dbReference type="GO" id="GO:0008664">
    <property type="term" value="F:RNA 2',3'-cyclic 3'-phosphodiesterase activity"/>
    <property type="evidence" value="ECO:0007669"/>
    <property type="project" value="UniProtKB-EC"/>
</dbReference>
<feature type="active site" description="Proton donor" evidence="2">
    <location>
        <position position="45"/>
    </location>
</feature>
<evidence type="ECO:0000256" key="2">
    <source>
        <dbReference type="HAMAP-Rule" id="MF_01940"/>
    </source>
</evidence>
<dbReference type="SUPFAM" id="SSF55144">
    <property type="entry name" value="LigT-like"/>
    <property type="match status" value="1"/>
</dbReference>
<dbReference type="GO" id="GO:0016874">
    <property type="term" value="F:ligase activity"/>
    <property type="evidence" value="ECO:0007669"/>
    <property type="project" value="UniProtKB-KW"/>
</dbReference>
<feature type="short sequence motif" description="HXTX 2" evidence="2">
    <location>
        <begin position="115"/>
        <end position="118"/>
    </location>
</feature>
<dbReference type="AlphaFoldDB" id="A0A1V9AD78"/>
<dbReference type="EMBL" id="MWIH01000002">
    <property type="protein sequence ID" value="OQO94988.1"/>
    <property type="molecule type" value="Genomic_DNA"/>
</dbReference>
<dbReference type="InterPro" id="IPR014051">
    <property type="entry name" value="Phosphoesterase_HXTX"/>
</dbReference>
<evidence type="ECO:0000313" key="5">
    <source>
        <dbReference type="Proteomes" id="UP000192591"/>
    </source>
</evidence>
<accession>A0A1V9AD78</accession>
<feature type="active site" description="Proton acceptor" evidence="2">
    <location>
        <position position="115"/>
    </location>
</feature>
<reference evidence="4 5" key="1">
    <citation type="submission" date="2017-02" db="EMBL/GenBank/DDBJ databases">
        <title>Draft genome of Saccharomonospora sp. 154.</title>
        <authorList>
            <person name="Alonso-Carmona G.S."/>
            <person name="De La Haba R."/>
            <person name="Vera-Gargallo B."/>
            <person name="Sandoval-Trujillo A.H."/>
            <person name="Ramirez-Duran N."/>
            <person name="Ventosa A."/>
        </authorList>
    </citation>
    <scope>NUCLEOTIDE SEQUENCE [LARGE SCALE GENOMIC DNA]</scope>
    <source>
        <strain evidence="4 5">LRS4.154</strain>
    </source>
</reference>
<comment type="caution">
    <text evidence="4">The sequence shown here is derived from an EMBL/GenBank/DDBJ whole genome shotgun (WGS) entry which is preliminary data.</text>
</comment>